<reference evidence="2" key="2">
    <citation type="submission" date="2023-05" db="EMBL/GenBank/DDBJ databases">
        <authorList>
            <person name="Fouks B."/>
        </authorList>
    </citation>
    <scope>NUCLEOTIDE SEQUENCE</scope>
    <source>
        <strain evidence="2">Stay&amp;Tobe</strain>
        <tissue evidence="2">Testes</tissue>
    </source>
</reference>
<feature type="non-terminal residue" evidence="2">
    <location>
        <position position="1"/>
    </location>
</feature>
<evidence type="ECO:0000313" key="2">
    <source>
        <dbReference type="EMBL" id="KAJ9593133.1"/>
    </source>
</evidence>
<accession>A0AAD8A6B4</accession>
<sequence>FDCIINSGKLKRKENLTSKKSRTRATPAQEREQLLQRVKDDNAEMGTMERQITEIREVIRKKQEELEHIEQ</sequence>
<keyword evidence="1" id="KW-0175">Coiled coil</keyword>
<protein>
    <submittedName>
        <fullName evidence="2">Uncharacterized protein</fullName>
    </submittedName>
</protein>
<feature type="non-terminal residue" evidence="2">
    <location>
        <position position="71"/>
    </location>
</feature>
<evidence type="ECO:0000256" key="1">
    <source>
        <dbReference type="SAM" id="Coils"/>
    </source>
</evidence>
<gene>
    <name evidence="2" type="ORF">L9F63_027623</name>
</gene>
<comment type="caution">
    <text evidence="2">The sequence shown here is derived from an EMBL/GenBank/DDBJ whole genome shotgun (WGS) entry which is preliminary data.</text>
</comment>
<feature type="coiled-coil region" evidence="1">
    <location>
        <begin position="31"/>
        <end position="65"/>
    </location>
</feature>
<dbReference type="AlphaFoldDB" id="A0AAD8A6B4"/>
<keyword evidence="3" id="KW-1185">Reference proteome</keyword>
<name>A0AAD8A6B4_DIPPU</name>
<dbReference type="Proteomes" id="UP001233999">
    <property type="component" value="Unassembled WGS sequence"/>
</dbReference>
<proteinExistence type="predicted"/>
<evidence type="ECO:0000313" key="3">
    <source>
        <dbReference type="Proteomes" id="UP001233999"/>
    </source>
</evidence>
<organism evidence="2 3">
    <name type="scientific">Diploptera punctata</name>
    <name type="common">Pacific beetle cockroach</name>
    <dbReference type="NCBI Taxonomy" id="6984"/>
    <lineage>
        <taxon>Eukaryota</taxon>
        <taxon>Metazoa</taxon>
        <taxon>Ecdysozoa</taxon>
        <taxon>Arthropoda</taxon>
        <taxon>Hexapoda</taxon>
        <taxon>Insecta</taxon>
        <taxon>Pterygota</taxon>
        <taxon>Neoptera</taxon>
        <taxon>Polyneoptera</taxon>
        <taxon>Dictyoptera</taxon>
        <taxon>Blattodea</taxon>
        <taxon>Blaberoidea</taxon>
        <taxon>Blaberidae</taxon>
        <taxon>Diplopterinae</taxon>
        <taxon>Diploptera</taxon>
    </lineage>
</organism>
<dbReference type="EMBL" id="JASPKZ010003506">
    <property type="protein sequence ID" value="KAJ9593133.1"/>
    <property type="molecule type" value="Genomic_DNA"/>
</dbReference>
<reference evidence="2" key="1">
    <citation type="journal article" date="2023" name="IScience">
        <title>Live-bearing cockroach genome reveals convergent evolutionary mechanisms linked to viviparity in insects and beyond.</title>
        <authorList>
            <person name="Fouks B."/>
            <person name="Harrison M.C."/>
            <person name="Mikhailova A.A."/>
            <person name="Marchal E."/>
            <person name="English S."/>
            <person name="Carruthers M."/>
            <person name="Jennings E.C."/>
            <person name="Chiamaka E.L."/>
            <person name="Frigard R.A."/>
            <person name="Pippel M."/>
            <person name="Attardo G.M."/>
            <person name="Benoit J.B."/>
            <person name="Bornberg-Bauer E."/>
            <person name="Tobe S.S."/>
        </authorList>
    </citation>
    <scope>NUCLEOTIDE SEQUENCE</scope>
    <source>
        <strain evidence="2">Stay&amp;Tobe</strain>
    </source>
</reference>